<dbReference type="GO" id="GO:0016746">
    <property type="term" value="F:acyltransferase activity"/>
    <property type="evidence" value="ECO:0007669"/>
    <property type="project" value="UniProtKB-KW"/>
</dbReference>
<organism evidence="1 2">
    <name type="scientific">Gordonia insulae</name>
    <dbReference type="NCBI Taxonomy" id="2420509"/>
    <lineage>
        <taxon>Bacteria</taxon>
        <taxon>Bacillati</taxon>
        <taxon>Actinomycetota</taxon>
        <taxon>Actinomycetes</taxon>
        <taxon>Mycobacteriales</taxon>
        <taxon>Gordoniaceae</taxon>
        <taxon>Gordonia</taxon>
    </lineage>
</organism>
<gene>
    <name evidence="1" type="primary">vatD</name>
    <name evidence="1" type="ORF">D7316_04703</name>
</gene>
<dbReference type="KEGG" id="gom:D7316_04703"/>
<keyword evidence="1" id="KW-0012">Acyltransferase</keyword>
<dbReference type="InterPro" id="IPR001451">
    <property type="entry name" value="Hexapep"/>
</dbReference>
<protein>
    <submittedName>
        <fullName evidence="1">Streptogramin A acetyltransferase</fullName>
        <ecNumber evidence="1">2.3.1.-</ecNumber>
    </submittedName>
</protein>
<evidence type="ECO:0000313" key="2">
    <source>
        <dbReference type="Proteomes" id="UP000271469"/>
    </source>
</evidence>
<reference evidence="1 2" key="1">
    <citation type="submission" date="2018-11" db="EMBL/GenBank/DDBJ databases">
        <title>Gordonia insulae sp. nov., isolated from an island soil.</title>
        <authorList>
            <person name="Kim Y.S."/>
            <person name="Kim S.B."/>
        </authorList>
    </citation>
    <scope>NUCLEOTIDE SEQUENCE [LARGE SCALE GENOMIC DNA]</scope>
    <source>
        <strain evidence="1 2">MMS17-SY073</strain>
    </source>
</reference>
<dbReference type="Pfam" id="PF00132">
    <property type="entry name" value="Hexapep"/>
    <property type="match status" value="1"/>
</dbReference>
<dbReference type="AlphaFoldDB" id="A0A3G8JV98"/>
<sequence>MNGLAIDSDNVTVGAGFNAGRGVIVSAPHKLLVGNNVSIGPRSVVQVDGTIGNFVMIGMNVHIVGRDDHAIDQVGVPMLLSTWVGDRDGTMRDAVAIGDDVWIGASAVVLSGVTIGRGSVIAAGSVVTSDTDEYSLNAGVPAKKIGDRFDGDDDRMRHSLALDELSRADQRVEF</sequence>
<keyword evidence="2" id="KW-1185">Reference proteome</keyword>
<dbReference type="PANTHER" id="PTHR43300:SF11">
    <property type="entry name" value="ACETYLTRANSFERASE RV3034C-RELATED"/>
    <property type="match status" value="1"/>
</dbReference>
<keyword evidence="1" id="KW-0808">Transferase</keyword>
<dbReference type="Gene3D" id="2.160.10.10">
    <property type="entry name" value="Hexapeptide repeat proteins"/>
    <property type="match status" value="1"/>
</dbReference>
<accession>A0A3G8JV98</accession>
<evidence type="ECO:0000313" key="1">
    <source>
        <dbReference type="EMBL" id="AZG48090.1"/>
    </source>
</evidence>
<dbReference type="InterPro" id="IPR050179">
    <property type="entry name" value="Trans_hexapeptide_repeat"/>
</dbReference>
<dbReference type="EC" id="2.3.1.-" evidence="1"/>
<proteinExistence type="predicted"/>
<dbReference type="OrthoDB" id="2643438at2"/>
<dbReference type="Proteomes" id="UP000271469">
    <property type="component" value="Chromosome"/>
</dbReference>
<dbReference type="SUPFAM" id="SSF51161">
    <property type="entry name" value="Trimeric LpxA-like enzymes"/>
    <property type="match status" value="1"/>
</dbReference>
<dbReference type="RefSeq" id="WP_124710358.1">
    <property type="nucleotide sequence ID" value="NZ_CP033972.1"/>
</dbReference>
<dbReference type="EMBL" id="CP033972">
    <property type="protein sequence ID" value="AZG48090.1"/>
    <property type="molecule type" value="Genomic_DNA"/>
</dbReference>
<name>A0A3G8JV98_9ACTN</name>
<dbReference type="PANTHER" id="PTHR43300">
    <property type="entry name" value="ACETYLTRANSFERASE"/>
    <property type="match status" value="1"/>
</dbReference>
<dbReference type="InterPro" id="IPR011004">
    <property type="entry name" value="Trimer_LpxA-like_sf"/>
</dbReference>